<evidence type="ECO:0000313" key="2">
    <source>
        <dbReference type="EMBL" id="MBM7585777.1"/>
    </source>
</evidence>
<dbReference type="Gene3D" id="3.10.450.50">
    <property type="match status" value="1"/>
</dbReference>
<dbReference type="RefSeq" id="WP_205172406.1">
    <property type="nucleotide sequence ID" value="NZ_JAFBDZ010000002.1"/>
</dbReference>
<proteinExistence type="predicted"/>
<comment type="caution">
    <text evidence="2">The sequence shown here is derived from an EMBL/GenBank/DDBJ whole genome shotgun (WGS) entry which is preliminary data.</text>
</comment>
<keyword evidence="3" id="KW-1185">Reference proteome</keyword>
<accession>A0ABS2ND41</accession>
<reference evidence="2 3" key="1">
    <citation type="submission" date="2021-01" db="EMBL/GenBank/DDBJ databases">
        <title>Genomic Encyclopedia of Type Strains, Phase IV (KMG-IV): sequencing the most valuable type-strain genomes for metagenomic binning, comparative biology and taxonomic classification.</title>
        <authorList>
            <person name="Goeker M."/>
        </authorList>
    </citation>
    <scope>NUCLEOTIDE SEQUENCE [LARGE SCALE GENOMIC DNA]</scope>
    <source>
        <strain evidence="2 3">DSM 24834</strain>
    </source>
</reference>
<sequence>MSKQLWRSLLVGVGISTLLLAGCGQEEKDAEKPKEEEKAVEENAEQDKGTKENSSNPLMDDPKSLQEVTDIPPEEKEALLATFDQYIRSFNTEDVDAYMETISKKPLNFKYDEEKKAVEKVFDQVDVNRKAENVKIISYHGKKADIYADLTAKTTDPKSGKEVEKSGKQVTVFNKTDEGWKVAAIFFLGDEGEKEATQ</sequence>
<dbReference type="SUPFAM" id="SSF54427">
    <property type="entry name" value="NTF2-like"/>
    <property type="match status" value="1"/>
</dbReference>
<dbReference type="EMBL" id="JAFBDZ010000002">
    <property type="protein sequence ID" value="MBM7585777.1"/>
    <property type="molecule type" value="Genomic_DNA"/>
</dbReference>
<organism evidence="2 3">
    <name type="scientific">Rossellomorea pakistanensis</name>
    <dbReference type="NCBI Taxonomy" id="992288"/>
    <lineage>
        <taxon>Bacteria</taxon>
        <taxon>Bacillati</taxon>
        <taxon>Bacillota</taxon>
        <taxon>Bacilli</taxon>
        <taxon>Bacillales</taxon>
        <taxon>Bacillaceae</taxon>
        <taxon>Rossellomorea</taxon>
    </lineage>
</organism>
<feature type="region of interest" description="Disordered" evidence="1">
    <location>
        <begin position="22"/>
        <end position="67"/>
    </location>
</feature>
<feature type="compositionally biased region" description="Basic and acidic residues" evidence="1">
    <location>
        <begin position="25"/>
        <end position="51"/>
    </location>
</feature>
<protein>
    <submittedName>
        <fullName evidence="2">Ketosteroid isomerase-like protein</fullName>
    </submittedName>
</protein>
<name>A0ABS2ND41_9BACI</name>
<gene>
    <name evidence="2" type="ORF">JOC86_002319</name>
</gene>
<dbReference type="InterPro" id="IPR032710">
    <property type="entry name" value="NTF2-like_dom_sf"/>
</dbReference>
<dbReference type="Proteomes" id="UP001646157">
    <property type="component" value="Unassembled WGS sequence"/>
</dbReference>
<evidence type="ECO:0000256" key="1">
    <source>
        <dbReference type="SAM" id="MobiDB-lite"/>
    </source>
</evidence>
<dbReference type="PROSITE" id="PS51257">
    <property type="entry name" value="PROKAR_LIPOPROTEIN"/>
    <property type="match status" value="1"/>
</dbReference>
<evidence type="ECO:0000313" key="3">
    <source>
        <dbReference type="Proteomes" id="UP001646157"/>
    </source>
</evidence>